<dbReference type="Gene3D" id="1.10.10.60">
    <property type="entry name" value="Homeodomain-like"/>
    <property type="match status" value="1"/>
</dbReference>
<dbReference type="InterPro" id="IPR039536">
    <property type="entry name" value="TetR_C_Proteobacteria"/>
</dbReference>
<evidence type="ECO:0000256" key="1">
    <source>
        <dbReference type="ARBA" id="ARBA00023125"/>
    </source>
</evidence>
<dbReference type="InterPro" id="IPR036271">
    <property type="entry name" value="Tet_transcr_reg_TetR-rel_C_sf"/>
</dbReference>
<dbReference type="InterPro" id="IPR009057">
    <property type="entry name" value="Homeodomain-like_sf"/>
</dbReference>
<dbReference type="Pfam" id="PF00440">
    <property type="entry name" value="TetR_N"/>
    <property type="match status" value="1"/>
</dbReference>
<dbReference type="SUPFAM" id="SSF46689">
    <property type="entry name" value="Homeodomain-like"/>
    <property type="match status" value="1"/>
</dbReference>
<accession>A0ABW8YU98</accession>
<evidence type="ECO:0000259" key="3">
    <source>
        <dbReference type="PROSITE" id="PS50977"/>
    </source>
</evidence>
<keyword evidence="1 2" id="KW-0238">DNA-binding</keyword>
<reference evidence="4 5" key="1">
    <citation type="submission" date="2024-06" db="EMBL/GenBank/DDBJ databases">
        <authorList>
            <person name="Kaempfer P."/>
            <person name="Viver T."/>
        </authorList>
    </citation>
    <scope>NUCLEOTIDE SEQUENCE [LARGE SCALE GENOMIC DNA]</scope>
    <source>
        <strain evidence="4 5">ST-64</strain>
    </source>
</reference>
<proteinExistence type="predicted"/>
<dbReference type="Proteomes" id="UP001629244">
    <property type="component" value="Unassembled WGS sequence"/>
</dbReference>
<name>A0ABW8YU98_9SPHN</name>
<dbReference type="InterPro" id="IPR050109">
    <property type="entry name" value="HTH-type_TetR-like_transc_reg"/>
</dbReference>
<dbReference type="Gene3D" id="1.10.357.10">
    <property type="entry name" value="Tetracycline Repressor, domain 2"/>
    <property type="match status" value="1"/>
</dbReference>
<dbReference type="Pfam" id="PF14246">
    <property type="entry name" value="TetR_C_7"/>
    <property type="match status" value="1"/>
</dbReference>
<protein>
    <submittedName>
        <fullName evidence="4">TetR/AcrR family transcriptional regulator</fullName>
    </submittedName>
</protein>
<dbReference type="InterPro" id="IPR001647">
    <property type="entry name" value="HTH_TetR"/>
</dbReference>
<organism evidence="4 5">
    <name type="scientific">Sphingomonas plantiphila</name>
    <dbReference type="NCBI Taxonomy" id="3163295"/>
    <lineage>
        <taxon>Bacteria</taxon>
        <taxon>Pseudomonadati</taxon>
        <taxon>Pseudomonadota</taxon>
        <taxon>Alphaproteobacteria</taxon>
        <taxon>Sphingomonadales</taxon>
        <taxon>Sphingomonadaceae</taxon>
        <taxon>Sphingomonas</taxon>
    </lineage>
</organism>
<keyword evidence="5" id="KW-1185">Reference proteome</keyword>
<dbReference type="PANTHER" id="PTHR30055:SF146">
    <property type="entry name" value="HTH-TYPE TRANSCRIPTIONAL DUAL REGULATOR CECR"/>
    <property type="match status" value="1"/>
</dbReference>
<dbReference type="SUPFAM" id="SSF48498">
    <property type="entry name" value="Tetracyclin repressor-like, C-terminal domain"/>
    <property type="match status" value="1"/>
</dbReference>
<dbReference type="RefSeq" id="WP_408080757.1">
    <property type="nucleotide sequence ID" value="NZ_JBELQC010000003.1"/>
</dbReference>
<feature type="domain" description="HTH tetR-type" evidence="3">
    <location>
        <begin position="1"/>
        <end position="54"/>
    </location>
</feature>
<sequence>MEAARHAFFTRGFQAATIEDIAQAAEVSKVTVYSRFGDKETLFEEVMRDQSARMAMVFDQAVSEDRSLEEQLNAYGLGLLNFMFSEDHVAIDRVLMHEIAQVPELARRFYEAGPALCFGRLAEVLSDAAARGQVEVDDPYLAAQDLCGLWKGVSDMGLKLGLEPLPDAETIRKRVERATRLFLRMIGSKA</sequence>
<feature type="DNA-binding region" description="H-T-H motif" evidence="2">
    <location>
        <begin position="17"/>
        <end position="36"/>
    </location>
</feature>
<dbReference type="EMBL" id="JBELQC010000003">
    <property type="protein sequence ID" value="MFL9842643.1"/>
    <property type="molecule type" value="Genomic_DNA"/>
</dbReference>
<evidence type="ECO:0000313" key="5">
    <source>
        <dbReference type="Proteomes" id="UP001629244"/>
    </source>
</evidence>
<gene>
    <name evidence="4" type="ORF">ABS767_16855</name>
</gene>
<dbReference type="PANTHER" id="PTHR30055">
    <property type="entry name" value="HTH-TYPE TRANSCRIPTIONAL REGULATOR RUTR"/>
    <property type="match status" value="1"/>
</dbReference>
<comment type="caution">
    <text evidence="4">The sequence shown here is derived from an EMBL/GenBank/DDBJ whole genome shotgun (WGS) entry which is preliminary data.</text>
</comment>
<dbReference type="PROSITE" id="PS50977">
    <property type="entry name" value="HTH_TETR_2"/>
    <property type="match status" value="1"/>
</dbReference>
<evidence type="ECO:0000313" key="4">
    <source>
        <dbReference type="EMBL" id="MFL9842643.1"/>
    </source>
</evidence>
<evidence type="ECO:0000256" key="2">
    <source>
        <dbReference type="PROSITE-ProRule" id="PRU00335"/>
    </source>
</evidence>